<accession>A0A5B7IUS4</accession>
<dbReference type="EMBL" id="VSRR010064028">
    <property type="protein sequence ID" value="MPC83964.1"/>
    <property type="molecule type" value="Genomic_DNA"/>
</dbReference>
<feature type="region of interest" description="Disordered" evidence="1">
    <location>
        <begin position="1"/>
        <end position="35"/>
    </location>
</feature>
<dbReference type="AlphaFoldDB" id="A0A5B7IUS4"/>
<name>A0A5B7IUS4_PORTR</name>
<proteinExistence type="predicted"/>
<sequence length="79" mass="9123">MLTDKQTDRQTDISTSTYPSRHKTHLNTSQDKLDHKKTHHFNKSHLSVVEVQCGSISEYRQSTNRGKGRLRRNTLESGN</sequence>
<keyword evidence="3" id="KW-1185">Reference proteome</keyword>
<feature type="region of interest" description="Disordered" evidence="1">
    <location>
        <begin position="60"/>
        <end position="79"/>
    </location>
</feature>
<dbReference type="Proteomes" id="UP000324222">
    <property type="component" value="Unassembled WGS sequence"/>
</dbReference>
<organism evidence="2 3">
    <name type="scientific">Portunus trituberculatus</name>
    <name type="common">Swimming crab</name>
    <name type="synonym">Neptunus trituberculatus</name>
    <dbReference type="NCBI Taxonomy" id="210409"/>
    <lineage>
        <taxon>Eukaryota</taxon>
        <taxon>Metazoa</taxon>
        <taxon>Ecdysozoa</taxon>
        <taxon>Arthropoda</taxon>
        <taxon>Crustacea</taxon>
        <taxon>Multicrustacea</taxon>
        <taxon>Malacostraca</taxon>
        <taxon>Eumalacostraca</taxon>
        <taxon>Eucarida</taxon>
        <taxon>Decapoda</taxon>
        <taxon>Pleocyemata</taxon>
        <taxon>Brachyura</taxon>
        <taxon>Eubrachyura</taxon>
        <taxon>Portunoidea</taxon>
        <taxon>Portunidae</taxon>
        <taxon>Portuninae</taxon>
        <taxon>Portunus</taxon>
    </lineage>
</organism>
<comment type="caution">
    <text evidence="2">The sequence shown here is derived from an EMBL/GenBank/DDBJ whole genome shotgun (WGS) entry which is preliminary data.</text>
</comment>
<gene>
    <name evidence="2" type="ORF">E2C01_078687</name>
</gene>
<evidence type="ECO:0000256" key="1">
    <source>
        <dbReference type="SAM" id="MobiDB-lite"/>
    </source>
</evidence>
<protein>
    <submittedName>
        <fullName evidence="2">Uncharacterized protein</fullName>
    </submittedName>
</protein>
<feature type="compositionally biased region" description="Basic and acidic residues" evidence="1">
    <location>
        <begin position="1"/>
        <end position="11"/>
    </location>
</feature>
<reference evidence="2 3" key="1">
    <citation type="submission" date="2019-05" db="EMBL/GenBank/DDBJ databases">
        <title>Another draft genome of Portunus trituberculatus and its Hox gene families provides insights of decapod evolution.</title>
        <authorList>
            <person name="Jeong J.-H."/>
            <person name="Song I."/>
            <person name="Kim S."/>
            <person name="Choi T."/>
            <person name="Kim D."/>
            <person name="Ryu S."/>
            <person name="Kim W."/>
        </authorList>
    </citation>
    <scope>NUCLEOTIDE SEQUENCE [LARGE SCALE GENOMIC DNA]</scope>
    <source>
        <tissue evidence="2">Muscle</tissue>
    </source>
</reference>
<evidence type="ECO:0000313" key="2">
    <source>
        <dbReference type="EMBL" id="MPC83964.1"/>
    </source>
</evidence>
<evidence type="ECO:0000313" key="3">
    <source>
        <dbReference type="Proteomes" id="UP000324222"/>
    </source>
</evidence>